<keyword evidence="3" id="KW-1133">Transmembrane helix</keyword>
<keyword evidence="3" id="KW-0472">Membrane</keyword>
<evidence type="ECO:0000256" key="2">
    <source>
        <dbReference type="SAM" id="MobiDB-lite"/>
    </source>
</evidence>
<evidence type="ECO:0000256" key="1">
    <source>
        <dbReference type="SAM" id="Coils"/>
    </source>
</evidence>
<feature type="compositionally biased region" description="Low complexity" evidence="2">
    <location>
        <begin position="341"/>
        <end position="350"/>
    </location>
</feature>
<gene>
    <name evidence="4" type="ORF">PAUS00366_LOCUS8401</name>
</gene>
<evidence type="ECO:0000256" key="3">
    <source>
        <dbReference type="SAM" id="Phobius"/>
    </source>
</evidence>
<protein>
    <submittedName>
        <fullName evidence="4">Uncharacterized protein</fullName>
    </submittedName>
</protein>
<organism evidence="4">
    <name type="scientific">Pseudo-nitzschia australis</name>
    <dbReference type="NCBI Taxonomy" id="44445"/>
    <lineage>
        <taxon>Eukaryota</taxon>
        <taxon>Sar</taxon>
        <taxon>Stramenopiles</taxon>
        <taxon>Ochrophyta</taxon>
        <taxon>Bacillariophyta</taxon>
        <taxon>Bacillariophyceae</taxon>
        <taxon>Bacillariophycidae</taxon>
        <taxon>Bacillariales</taxon>
        <taxon>Bacillariaceae</taxon>
        <taxon>Pseudo-nitzschia</taxon>
    </lineage>
</organism>
<keyword evidence="3" id="KW-0812">Transmembrane</keyword>
<feature type="compositionally biased region" description="Basic and acidic residues" evidence="2">
    <location>
        <begin position="331"/>
        <end position="340"/>
    </location>
</feature>
<feature type="transmembrane region" description="Helical" evidence="3">
    <location>
        <begin position="532"/>
        <end position="551"/>
    </location>
</feature>
<feature type="compositionally biased region" description="Acidic residues" evidence="2">
    <location>
        <begin position="495"/>
        <end position="508"/>
    </location>
</feature>
<feature type="compositionally biased region" description="Basic residues" evidence="2">
    <location>
        <begin position="439"/>
        <end position="458"/>
    </location>
</feature>
<feature type="compositionally biased region" description="Basic residues" evidence="2">
    <location>
        <begin position="22"/>
        <end position="32"/>
    </location>
</feature>
<proteinExistence type="predicted"/>
<feature type="compositionally biased region" description="Low complexity" evidence="2">
    <location>
        <begin position="9"/>
        <end position="18"/>
    </location>
</feature>
<feature type="compositionally biased region" description="Polar residues" evidence="2">
    <location>
        <begin position="408"/>
        <end position="419"/>
    </location>
</feature>
<feature type="transmembrane region" description="Helical" evidence="3">
    <location>
        <begin position="53"/>
        <end position="73"/>
    </location>
</feature>
<dbReference type="EMBL" id="HBIX01011148">
    <property type="protein sequence ID" value="CAE0715649.1"/>
    <property type="molecule type" value="Transcribed_RNA"/>
</dbReference>
<sequence>MPASNGSITQTTTQTTTTLMKNSRRISPRHHPSGCCQTRQLQRQRQRQRLSQYLCFTSTVLPLLVLILLSPHFSLTTTTTSNTSTSTRKHTNTKIVLVDAFANNLVETKMGCMTDLSTEEVIMNNEVKPPEESDFPKMHLVVLDDTNNDNHLETPYRYDPSGAATTIRIAFVIPYSTSEFNEDLQFVVEVEEHEQPIKEDAVSAAAEFVAGGSIGCEHHRRLSARHMDNNGLVVLRINDPTAKLRVWAGWATGHSAVRLVPDLILEPGQARVDALPLRNEEREKLEQEVQEIEEEIQEMEEEMEEEMKEEEFSDIEQERLLREQEEAKLEQPLLDRKEPSAEAAANQQDQQNDKPKTATQGTKLKRKRKNMLERPENIPKGLEVDKGDRDLGLEILPVANPANGRGNGNKNTNPRTMQQKIRDKTLDIDPRKAQGNNSNRKKTRHKLTDHTASSRHRGQRDSHRADNIAEEMLIDDGGTDDDLPEVLPEALNDDFLPDEGDVADDDYDQNGAATAATPRPAKTDHHLDITRHFMACGFFAVSMGTILLIFGKKRDKGRRDL</sequence>
<feature type="coiled-coil region" evidence="1">
    <location>
        <begin position="275"/>
        <end position="316"/>
    </location>
</feature>
<reference evidence="4" key="1">
    <citation type="submission" date="2021-01" db="EMBL/GenBank/DDBJ databases">
        <authorList>
            <person name="Corre E."/>
            <person name="Pelletier E."/>
            <person name="Niang G."/>
            <person name="Scheremetjew M."/>
            <person name="Finn R."/>
            <person name="Kale V."/>
            <person name="Holt S."/>
            <person name="Cochrane G."/>
            <person name="Meng A."/>
            <person name="Brown T."/>
            <person name="Cohen L."/>
        </authorList>
    </citation>
    <scope>NUCLEOTIDE SEQUENCE</scope>
    <source>
        <strain evidence="4">10249 10 AB</strain>
    </source>
</reference>
<accession>A0A7S4AH87</accession>
<name>A0A7S4AH87_9STRA</name>
<dbReference type="AlphaFoldDB" id="A0A7S4AH87"/>
<evidence type="ECO:0000313" key="4">
    <source>
        <dbReference type="EMBL" id="CAE0715649.1"/>
    </source>
</evidence>
<keyword evidence="1" id="KW-0175">Coiled coil</keyword>
<feature type="region of interest" description="Disordered" evidence="2">
    <location>
        <begin position="1"/>
        <end position="39"/>
    </location>
</feature>
<feature type="region of interest" description="Disordered" evidence="2">
    <location>
        <begin position="331"/>
        <end position="466"/>
    </location>
</feature>
<feature type="region of interest" description="Disordered" evidence="2">
    <location>
        <begin position="495"/>
        <end position="522"/>
    </location>
</feature>
<feature type="compositionally biased region" description="Basic and acidic residues" evidence="2">
    <location>
        <begin position="420"/>
        <end position="432"/>
    </location>
</feature>
<feature type="compositionally biased region" description="Basic and acidic residues" evidence="2">
    <location>
        <begin position="370"/>
        <end position="392"/>
    </location>
</feature>